<dbReference type="AlphaFoldDB" id="A0AAN4Y892"/>
<comment type="caution">
    <text evidence="1">The sequence shown here is derived from an EMBL/GenBank/DDBJ whole genome shotgun (WGS) entry which is preliminary data.</text>
</comment>
<dbReference type="EMBL" id="BSYA01000002">
    <property type="protein sequence ID" value="GMG22805.1"/>
    <property type="molecule type" value="Genomic_DNA"/>
</dbReference>
<reference evidence="1" key="1">
    <citation type="submission" date="2023-04" db="EMBL/GenBank/DDBJ databases">
        <title>Aspergillus oryzae NBRC 4228.</title>
        <authorList>
            <person name="Ichikawa N."/>
            <person name="Sato H."/>
            <person name="Tonouchi N."/>
        </authorList>
    </citation>
    <scope>NUCLEOTIDE SEQUENCE</scope>
    <source>
        <strain evidence="1">NBRC 4228</strain>
    </source>
</reference>
<gene>
    <name evidence="1" type="ORF">Aory04_000037400</name>
</gene>
<dbReference type="Proteomes" id="UP001165205">
    <property type="component" value="Unassembled WGS sequence"/>
</dbReference>
<evidence type="ECO:0000313" key="1">
    <source>
        <dbReference type="EMBL" id="GMG22805.1"/>
    </source>
</evidence>
<name>A0AAN4Y892_ASPOZ</name>
<protein>
    <submittedName>
        <fullName evidence="1">Unnamed protein product</fullName>
    </submittedName>
</protein>
<proteinExistence type="predicted"/>
<accession>A0AAN4Y892</accession>
<organism evidence="1 2">
    <name type="scientific">Aspergillus oryzae</name>
    <name type="common">Yellow koji mold</name>
    <dbReference type="NCBI Taxonomy" id="5062"/>
    <lineage>
        <taxon>Eukaryota</taxon>
        <taxon>Fungi</taxon>
        <taxon>Dikarya</taxon>
        <taxon>Ascomycota</taxon>
        <taxon>Pezizomycotina</taxon>
        <taxon>Eurotiomycetes</taxon>
        <taxon>Eurotiomycetidae</taxon>
        <taxon>Eurotiales</taxon>
        <taxon>Aspergillaceae</taxon>
        <taxon>Aspergillus</taxon>
        <taxon>Aspergillus subgen. Circumdati</taxon>
    </lineage>
</organism>
<sequence>MERSKDSVEEYCGQTTAISGKRQEMGSELACPTPHTTSQYSATLTNEKQLVIPKFHGEKLTDIPDEYLNEVLVCSHPPGTVLALNKVPASEDLARRTIIPAASGLSQAKQANH</sequence>
<evidence type="ECO:0000313" key="2">
    <source>
        <dbReference type="Proteomes" id="UP001165205"/>
    </source>
</evidence>